<organism evidence="11 12">
    <name type="scientific">Exophiala bonariae</name>
    <dbReference type="NCBI Taxonomy" id="1690606"/>
    <lineage>
        <taxon>Eukaryota</taxon>
        <taxon>Fungi</taxon>
        <taxon>Dikarya</taxon>
        <taxon>Ascomycota</taxon>
        <taxon>Pezizomycotina</taxon>
        <taxon>Eurotiomycetes</taxon>
        <taxon>Chaetothyriomycetidae</taxon>
        <taxon>Chaetothyriales</taxon>
        <taxon>Herpotrichiellaceae</taxon>
        <taxon>Exophiala</taxon>
    </lineage>
</organism>
<dbReference type="GO" id="GO:0030915">
    <property type="term" value="C:Smc5-Smc6 complex"/>
    <property type="evidence" value="ECO:0007669"/>
    <property type="project" value="UniProtKB-UniRule"/>
</dbReference>
<name>A0AAV9N701_9EURO</name>
<comment type="caution">
    <text evidence="11">The sequence shown here is derived from an EMBL/GenBank/DDBJ whole genome shotgun (WGS) entry which is preliminary data.</text>
</comment>
<protein>
    <recommendedName>
        <fullName evidence="7">Non-structural maintenance of chromosomes element 4</fullName>
    </recommendedName>
</protein>
<feature type="compositionally biased region" description="Basic and acidic residues" evidence="8">
    <location>
        <begin position="87"/>
        <end position="109"/>
    </location>
</feature>
<evidence type="ECO:0000256" key="5">
    <source>
        <dbReference type="ARBA" id="ARBA00023204"/>
    </source>
</evidence>
<keyword evidence="3 7" id="KW-0227">DNA damage</keyword>
<evidence type="ECO:0000256" key="1">
    <source>
        <dbReference type="ARBA" id="ARBA00004123"/>
    </source>
</evidence>
<dbReference type="InterPro" id="IPR027786">
    <property type="entry name" value="Nse4/EID"/>
</dbReference>
<reference evidence="11 12" key="1">
    <citation type="submission" date="2023-08" db="EMBL/GenBank/DDBJ databases">
        <title>Black Yeasts Isolated from many extreme environments.</title>
        <authorList>
            <person name="Coleine C."/>
            <person name="Stajich J.E."/>
            <person name="Selbmann L."/>
        </authorList>
    </citation>
    <scope>NUCLEOTIDE SEQUENCE [LARGE SCALE GENOMIC DNA]</scope>
    <source>
        <strain evidence="11 12">CCFEE 5792</strain>
    </source>
</reference>
<dbReference type="GO" id="GO:0005634">
    <property type="term" value="C:nucleus"/>
    <property type="evidence" value="ECO:0007669"/>
    <property type="project" value="UniProtKB-SubCell"/>
</dbReference>
<dbReference type="GO" id="GO:0006281">
    <property type="term" value="P:DNA repair"/>
    <property type="evidence" value="ECO:0007669"/>
    <property type="project" value="UniProtKB-UniRule"/>
</dbReference>
<dbReference type="InterPro" id="IPR014854">
    <property type="entry name" value="Nse4_C"/>
</dbReference>
<keyword evidence="6 7" id="KW-0539">Nucleus</keyword>
<feature type="region of interest" description="Disordered" evidence="8">
    <location>
        <begin position="208"/>
        <end position="242"/>
    </location>
</feature>
<comment type="function">
    <text evidence="7">Component of the SMC5-SMC6 complex, that promotes sister chromatid alignment after DNA damage and facilitates double-stranded DNA breaks (DSBs) repair via homologous recombination between sister chromatids.</text>
</comment>
<sequence length="487" mass="55227">MARLNTRHPSSEIESRRRSSSSTRESSTASTPPSVDSDKENNQRSRKSQGKRKSGAVSMGDRSDAGSASAPKRRKVSEGGPQSQAAHRKELERLDTKYYDPEQDPEARRELRKNFRKLYSKYNESKTDYLKPDNKGLEETLREADKLYQDVKQTSDATIDSRLLVEVADFSYKKINSLHLGNVTTGIDVDDFVTKCIGFMKRGQEVERNIAYHPRSTQAGSQHQRRRTRAEEDDEDDGDGDTMNWEYLGQNACFLYNSRPCLTGFMLGPLSVQKKVRQQTQRKAREARSQNTQTTRPTELGAEDLESQESASLTVVCTEIARLLTNAQEKGSENAEREFEELVGDPTDEEAADILRRNNMADNGCVPLFNFCVNPRSFGQTVENMFYVSFLIKEGKVGLDFDANGLPTLGIAASRSVAERQESQRNQAVFTLDFDTWEEITKSFGIEKCIIPHRKDEKYDDGIIEYAEEMEDDADRVAEREDSELYS</sequence>
<evidence type="ECO:0000313" key="12">
    <source>
        <dbReference type="Proteomes" id="UP001358417"/>
    </source>
</evidence>
<keyword evidence="4 7" id="KW-0233">DNA recombination</keyword>
<dbReference type="Pfam" id="PF15412">
    <property type="entry name" value="Nse4-Nse3_bdg"/>
    <property type="match status" value="1"/>
</dbReference>
<feature type="compositionally biased region" description="Basic residues" evidence="8">
    <location>
        <begin position="44"/>
        <end position="54"/>
    </location>
</feature>
<evidence type="ECO:0000256" key="3">
    <source>
        <dbReference type="ARBA" id="ARBA00022763"/>
    </source>
</evidence>
<evidence type="ECO:0000256" key="8">
    <source>
        <dbReference type="SAM" id="MobiDB-lite"/>
    </source>
</evidence>
<dbReference type="InterPro" id="IPR029225">
    <property type="entry name" value="Nse4_Nse3-bd"/>
</dbReference>
<feature type="region of interest" description="Disordered" evidence="8">
    <location>
        <begin position="1"/>
        <end position="109"/>
    </location>
</feature>
<evidence type="ECO:0000256" key="2">
    <source>
        <dbReference type="ARBA" id="ARBA00008997"/>
    </source>
</evidence>
<keyword evidence="5 7" id="KW-0234">DNA repair</keyword>
<dbReference type="PANTHER" id="PTHR16140">
    <property type="entry name" value="NON-STRUCTURAL MAINTENANCE OF CHROMOSOMES ELEMENT 4"/>
    <property type="match status" value="1"/>
</dbReference>
<evidence type="ECO:0000256" key="6">
    <source>
        <dbReference type="ARBA" id="ARBA00023242"/>
    </source>
</evidence>
<dbReference type="PANTHER" id="PTHR16140:SF0">
    <property type="entry name" value="NON-STRUCTURAL MAINTENANCE OF CHROMOSOMES ELEMENT 4"/>
    <property type="match status" value="1"/>
</dbReference>
<proteinExistence type="inferred from homology"/>
<dbReference type="GeneID" id="89973545"/>
<dbReference type="RefSeq" id="XP_064704152.1">
    <property type="nucleotide sequence ID" value="XM_064848938.1"/>
</dbReference>
<feature type="compositionally biased region" description="Acidic residues" evidence="8">
    <location>
        <begin position="231"/>
        <end position="240"/>
    </location>
</feature>
<feature type="domain" description="Non-structural maintenance of chromosome element 4 C-terminal" evidence="9">
    <location>
        <begin position="366"/>
        <end position="451"/>
    </location>
</feature>
<evidence type="ECO:0000313" key="11">
    <source>
        <dbReference type="EMBL" id="KAK5048947.1"/>
    </source>
</evidence>
<evidence type="ECO:0000256" key="4">
    <source>
        <dbReference type="ARBA" id="ARBA00023172"/>
    </source>
</evidence>
<dbReference type="Proteomes" id="UP001358417">
    <property type="component" value="Unassembled WGS sequence"/>
</dbReference>
<evidence type="ECO:0000259" key="10">
    <source>
        <dbReference type="Pfam" id="PF15412"/>
    </source>
</evidence>
<comment type="similarity">
    <text evidence="2 7">Belongs to the NSE4 family.</text>
</comment>
<feature type="region of interest" description="Disordered" evidence="8">
    <location>
        <begin position="276"/>
        <end position="307"/>
    </location>
</feature>
<gene>
    <name evidence="11" type="ORF">LTR84_005368</name>
</gene>
<feature type="domain" description="Nse4/EID protein Nse3/MAGE-binding" evidence="10">
    <location>
        <begin position="160"/>
        <end position="229"/>
    </location>
</feature>
<dbReference type="EMBL" id="JAVRRD010000020">
    <property type="protein sequence ID" value="KAK5048947.1"/>
    <property type="molecule type" value="Genomic_DNA"/>
</dbReference>
<evidence type="ECO:0000259" key="9">
    <source>
        <dbReference type="Pfam" id="PF08743"/>
    </source>
</evidence>
<dbReference type="AlphaFoldDB" id="A0AAV9N701"/>
<feature type="compositionally biased region" description="Low complexity" evidence="8">
    <location>
        <begin position="20"/>
        <end position="34"/>
    </location>
</feature>
<dbReference type="GO" id="GO:0006310">
    <property type="term" value="P:DNA recombination"/>
    <property type="evidence" value="ECO:0007669"/>
    <property type="project" value="UniProtKB-UniRule"/>
</dbReference>
<dbReference type="Pfam" id="PF08743">
    <property type="entry name" value="Nse4_C"/>
    <property type="match status" value="1"/>
</dbReference>
<evidence type="ECO:0000256" key="7">
    <source>
        <dbReference type="RuleBase" id="RU365071"/>
    </source>
</evidence>
<accession>A0AAV9N701</accession>
<comment type="subunit">
    <text evidence="7">Component of the SMC5-SMC6 complex.</text>
</comment>
<keyword evidence="12" id="KW-1185">Reference proteome</keyword>
<comment type="subcellular location">
    <subcellularLocation>
        <location evidence="1 7">Nucleus</location>
    </subcellularLocation>
</comment>